<dbReference type="Gene3D" id="2.60.120.620">
    <property type="entry name" value="q2cbj1_9rhob like domain"/>
    <property type="match status" value="1"/>
</dbReference>
<keyword evidence="3" id="KW-0408">Iron</keyword>
<dbReference type="PANTHER" id="PTHR20883">
    <property type="entry name" value="PHYTANOYL-COA DIOXYGENASE DOMAIN CONTAINING 1"/>
    <property type="match status" value="1"/>
</dbReference>
<evidence type="ECO:0000313" key="5">
    <source>
        <dbReference type="Proteomes" id="UP000054937"/>
    </source>
</evidence>
<dbReference type="InterPro" id="IPR008775">
    <property type="entry name" value="Phytyl_CoA_dOase-like"/>
</dbReference>
<sequence>MQKTLKSLQKLLLNNSKNSLFTHKQIQNFYEAQQKFQLSEQKLQDFKNKGIAVLPEILDPQQLDEVINYTKQMIKKSDGFQKQKVIFSSGNSERGQAFIQTGDKIHYFFENLQTFTEEQEKTDALDFENKIALNKIAHAQHDLDPFFEQFSYQQVFKNILQKIGYKNPRCVQSMYIFKNPKIGGEVGPHTDNTFLTTTPLSCMGIWIALHDATIENGCLYALEGSHKKATNYFMVRTEDQQEVTFIGEEPKNLDLSKGTPLQVKRGSIVLIDGNAVHYSYHNASKKPRHAFTLHFVEGEDQGYKWSEKNWMQRGKHLPFRNYYEIVDQVQKKGWQNYIQK</sequence>
<proteinExistence type="predicted"/>
<evidence type="ECO:0000256" key="3">
    <source>
        <dbReference type="ARBA" id="ARBA00023004"/>
    </source>
</evidence>
<keyword evidence="2" id="KW-0479">Metal-binding</keyword>
<comment type="caution">
    <text evidence="4">The sequence shown here is derived from an EMBL/GenBank/DDBJ whole genome shotgun (WGS) entry which is preliminary data.</text>
</comment>
<protein>
    <recommendedName>
        <fullName evidence="6">Fe2OG dioxygenase domain-containing protein</fullName>
    </recommendedName>
</protein>
<keyword evidence="5" id="KW-1185">Reference proteome</keyword>
<dbReference type="OrthoDB" id="445007at2759"/>
<dbReference type="Pfam" id="PF05721">
    <property type="entry name" value="PhyH"/>
    <property type="match status" value="1"/>
</dbReference>
<comment type="cofactor">
    <cofactor evidence="1">
        <name>Fe cation</name>
        <dbReference type="ChEBI" id="CHEBI:24875"/>
    </cofactor>
</comment>
<evidence type="ECO:0000313" key="4">
    <source>
        <dbReference type="EMBL" id="KRX11146.1"/>
    </source>
</evidence>
<name>A0A0V0RA25_PSEPJ</name>
<dbReference type="InParanoid" id="A0A0V0RA25"/>
<organism evidence="4 5">
    <name type="scientific">Pseudocohnilembus persalinus</name>
    <name type="common">Ciliate</name>
    <dbReference type="NCBI Taxonomy" id="266149"/>
    <lineage>
        <taxon>Eukaryota</taxon>
        <taxon>Sar</taxon>
        <taxon>Alveolata</taxon>
        <taxon>Ciliophora</taxon>
        <taxon>Intramacronucleata</taxon>
        <taxon>Oligohymenophorea</taxon>
        <taxon>Scuticociliatia</taxon>
        <taxon>Philasterida</taxon>
        <taxon>Pseudocohnilembidae</taxon>
        <taxon>Pseudocohnilembus</taxon>
    </lineage>
</organism>
<reference evidence="4 5" key="1">
    <citation type="journal article" date="2015" name="Sci. Rep.">
        <title>Genome of the facultative scuticociliatosis pathogen Pseudocohnilembus persalinus provides insight into its virulence through horizontal gene transfer.</title>
        <authorList>
            <person name="Xiong J."/>
            <person name="Wang G."/>
            <person name="Cheng J."/>
            <person name="Tian M."/>
            <person name="Pan X."/>
            <person name="Warren A."/>
            <person name="Jiang C."/>
            <person name="Yuan D."/>
            <person name="Miao W."/>
        </authorList>
    </citation>
    <scope>NUCLEOTIDE SEQUENCE [LARGE SCALE GENOMIC DNA]</scope>
    <source>
        <strain evidence="4">36N120E</strain>
    </source>
</reference>
<accession>A0A0V0RA25</accession>
<evidence type="ECO:0000256" key="1">
    <source>
        <dbReference type="ARBA" id="ARBA00001962"/>
    </source>
</evidence>
<dbReference type="AlphaFoldDB" id="A0A0V0RA25"/>
<evidence type="ECO:0000256" key="2">
    <source>
        <dbReference type="ARBA" id="ARBA00022723"/>
    </source>
</evidence>
<dbReference type="SUPFAM" id="SSF51197">
    <property type="entry name" value="Clavaminate synthase-like"/>
    <property type="match status" value="1"/>
</dbReference>
<gene>
    <name evidence="4" type="ORF">PPERSA_10913</name>
</gene>
<dbReference type="PANTHER" id="PTHR20883:SF15">
    <property type="entry name" value="PHYTANOYL-COA DIOXYGENASE DOMAIN-CONTAINING PROTEIN 1"/>
    <property type="match status" value="1"/>
</dbReference>
<dbReference type="GO" id="GO:0046872">
    <property type="term" value="F:metal ion binding"/>
    <property type="evidence" value="ECO:0007669"/>
    <property type="project" value="UniProtKB-KW"/>
</dbReference>
<dbReference type="EMBL" id="LDAU01000006">
    <property type="protein sequence ID" value="KRX11146.1"/>
    <property type="molecule type" value="Genomic_DNA"/>
</dbReference>
<evidence type="ECO:0008006" key="6">
    <source>
        <dbReference type="Google" id="ProtNLM"/>
    </source>
</evidence>
<dbReference type="Proteomes" id="UP000054937">
    <property type="component" value="Unassembled WGS sequence"/>
</dbReference>
<dbReference type="OMA" id="DKQLHFF"/>